<keyword evidence="5 10" id="KW-0132">Cell division</keyword>
<keyword evidence="7 11" id="KW-1133">Transmembrane helix</keyword>
<dbReference type="Proteomes" id="UP000749471">
    <property type="component" value="Unassembled WGS sequence"/>
</dbReference>
<evidence type="ECO:0000256" key="9">
    <source>
        <dbReference type="ARBA" id="ARBA00023306"/>
    </source>
</evidence>
<dbReference type="EMBL" id="JAHLPM010000008">
    <property type="protein sequence ID" value="MBU5438490.1"/>
    <property type="molecule type" value="Genomic_DNA"/>
</dbReference>
<comment type="subcellular location">
    <subcellularLocation>
        <location evidence="1">Cell membrane</location>
        <topology evidence="1">Multi-pass membrane protein</topology>
    </subcellularLocation>
</comment>
<name>A0ABS6E7T9_9FIRM</name>
<feature type="transmembrane region" description="Helical" evidence="11">
    <location>
        <begin position="274"/>
        <end position="294"/>
    </location>
</feature>
<proteinExistence type="inferred from homology"/>
<evidence type="ECO:0000256" key="6">
    <source>
        <dbReference type="ARBA" id="ARBA00022692"/>
    </source>
</evidence>
<gene>
    <name evidence="14" type="primary">ftsX</name>
    <name evidence="14" type="ORF">KQI42_10745</name>
</gene>
<feature type="transmembrane region" description="Helical" evidence="11">
    <location>
        <begin position="222"/>
        <end position="245"/>
    </location>
</feature>
<dbReference type="InterPro" id="IPR040690">
    <property type="entry name" value="FtsX_ECD"/>
</dbReference>
<evidence type="ECO:0000256" key="2">
    <source>
        <dbReference type="ARBA" id="ARBA00007379"/>
    </source>
</evidence>
<dbReference type="InterPro" id="IPR004513">
    <property type="entry name" value="FtsX"/>
</dbReference>
<evidence type="ECO:0000256" key="1">
    <source>
        <dbReference type="ARBA" id="ARBA00004651"/>
    </source>
</evidence>
<comment type="function">
    <text evidence="10">Part of the ABC transporter FtsEX involved in asymmetric cellular division facilitating the initiation of sporulation.</text>
</comment>
<dbReference type="InterPro" id="IPR058204">
    <property type="entry name" value="FtsX_firmicutes-type"/>
</dbReference>
<evidence type="ECO:0000259" key="13">
    <source>
        <dbReference type="Pfam" id="PF18075"/>
    </source>
</evidence>
<feature type="domain" description="ABC3 transporter permease C-terminal" evidence="12">
    <location>
        <begin position="177"/>
        <end position="299"/>
    </location>
</feature>
<dbReference type="NCBIfam" id="NF038347">
    <property type="entry name" value="FtsX_Gpos"/>
    <property type="match status" value="1"/>
</dbReference>
<comment type="similarity">
    <text evidence="2 10">Belongs to the ABC-4 integral membrane protein family. FtsX subfamily.</text>
</comment>
<keyword evidence="6 11" id="KW-0812">Transmembrane</keyword>
<dbReference type="Pfam" id="PF18075">
    <property type="entry name" value="FtsX_ECD"/>
    <property type="match status" value="1"/>
</dbReference>
<keyword evidence="15" id="KW-1185">Reference proteome</keyword>
<evidence type="ECO:0000256" key="7">
    <source>
        <dbReference type="ARBA" id="ARBA00022989"/>
    </source>
</evidence>
<evidence type="ECO:0000256" key="5">
    <source>
        <dbReference type="ARBA" id="ARBA00022618"/>
    </source>
</evidence>
<organism evidence="14 15">
    <name type="scientific">Tissierella simiarum</name>
    <dbReference type="NCBI Taxonomy" id="2841534"/>
    <lineage>
        <taxon>Bacteria</taxon>
        <taxon>Bacillati</taxon>
        <taxon>Bacillota</taxon>
        <taxon>Tissierellia</taxon>
        <taxon>Tissierellales</taxon>
        <taxon>Tissierellaceae</taxon>
        <taxon>Tissierella</taxon>
    </lineage>
</organism>
<dbReference type="Pfam" id="PF02687">
    <property type="entry name" value="FtsX"/>
    <property type="match status" value="1"/>
</dbReference>
<comment type="caution">
    <text evidence="14">The sequence shown here is derived from an EMBL/GenBank/DDBJ whole genome shotgun (WGS) entry which is preliminary data.</text>
</comment>
<feature type="domain" description="FtsX extracellular" evidence="13">
    <location>
        <begin position="63"/>
        <end position="154"/>
    </location>
</feature>
<keyword evidence="9 10" id="KW-0131">Cell cycle</keyword>
<reference evidence="14 15" key="1">
    <citation type="submission" date="2021-06" db="EMBL/GenBank/DDBJ databases">
        <authorList>
            <person name="Sun Q."/>
            <person name="Li D."/>
        </authorList>
    </citation>
    <scope>NUCLEOTIDE SEQUENCE [LARGE SCALE GENOMIC DNA]</scope>
    <source>
        <strain evidence="14 15">MSJ-40</strain>
    </source>
</reference>
<keyword evidence="8 10" id="KW-0472">Membrane</keyword>
<evidence type="ECO:0000256" key="11">
    <source>
        <dbReference type="SAM" id="Phobius"/>
    </source>
</evidence>
<evidence type="ECO:0000256" key="4">
    <source>
        <dbReference type="ARBA" id="ARBA00022475"/>
    </source>
</evidence>
<feature type="transmembrane region" description="Helical" evidence="11">
    <location>
        <begin position="173"/>
        <end position="194"/>
    </location>
</feature>
<dbReference type="PIRSF" id="PIRSF003097">
    <property type="entry name" value="FtsX"/>
    <property type="match status" value="1"/>
</dbReference>
<protein>
    <recommendedName>
        <fullName evidence="3 10">Cell division protein FtsX</fullName>
    </recommendedName>
</protein>
<evidence type="ECO:0000256" key="3">
    <source>
        <dbReference type="ARBA" id="ARBA00021907"/>
    </source>
</evidence>
<evidence type="ECO:0000313" key="14">
    <source>
        <dbReference type="EMBL" id="MBU5438490.1"/>
    </source>
</evidence>
<accession>A0ABS6E7T9</accession>
<keyword evidence="4 10" id="KW-1003">Cell membrane</keyword>
<evidence type="ECO:0000256" key="8">
    <source>
        <dbReference type="ARBA" id="ARBA00023136"/>
    </source>
</evidence>
<dbReference type="PANTHER" id="PTHR47755:SF1">
    <property type="entry name" value="CELL DIVISION PROTEIN FTSX"/>
    <property type="match status" value="1"/>
</dbReference>
<evidence type="ECO:0000256" key="10">
    <source>
        <dbReference type="PIRNR" id="PIRNR003097"/>
    </source>
</evidence>
<dbReference type="InterPro" id="IPR003838">
    <property type="entry name" value="ABC3_permease_C"/>
</dbReference>
<evidence type="ECO:0000313" key="15">
    <source>
        <dbReference type="Proteomes" id="UP000749471"/>
    </source>
</evidence>
<sequence length="300" mass="33736">MKMKFRIFKNILKQGFQGMWRNRGMGLASISSISAVLVILGIVLIMILSINNVVLETKTKFDEIQIFLENELTEEQLNDIEKAAKDNEGVLSVMYQSKEQALEIMKEEWEDEAYLLEGLEPNPLPNSYIVQLKDIKYADNLVDKVKNIEGVEEVKYYKDIIEKLIIFANYVRFGGVVVIGILVFVSVFIISNTIKLTVTARKREVNIMKYVGATNGYIRGPFIIEGILFGLIGAALSILIVNYGYDYFFKAVSDKLYVLFTVYLVSPAALIKDITIIFTAIGVGIGALGSLVSLKRFLNV</sequence>
<feature type="transmembrane region" description="Helical" evidence="11">
    <location>
        <begin position="27"/>
        <end position="50"/>
    </location>
</feature>
<dbReference type="PANTHER" id="PTHR47755">
    <property type="entry name" value="CELL DIVISION PROTEIN FTSX"/>
    <property type="match status" value="1"/>
</dbReference>
<evidence type="ECO:0000259" key="12">
    <source>
        <dbReference type="Pfam" id="PF02687"/>
    </source>
</evidence>